<dbReference type="Proteomes" id="UP001459277">
    <property type="component" value="Unassembled WGS sequence"/>
</dbReference>
<feature type="domain" description="Fe2OG dioxygenase" evidence="4">
    <location>
        <begin position="166"/>
        <end position="266"/>
    </location>
</feature>
<dbReference type="InterPro" id="IPR044861">
    <property type="entry name" value="IPNS-like_FE2OG_OXY"/>
</dbReference>
<reference evidence="5 6" key="1">
    <citation type="submission" date="2024-01" db="EMBL/GenBank/DDBJ databases">
        <title>A telomere-to-telomere, gap-free genome of sweet tea (Lithocarpus litseifolius).</title>
        <authorList>
            <person name="Zhou J."/>
        </authorList>
    </citation>
    <scope>NUCLEOTIDE SEQUENCE [LARGE SCALE GENOMIC DNA]</scope>
    <source>
        <strain evidence="5">Zhou-2022a</strain>
        <tissue evidence="5">Leaf</tissue>
    </source>
</reference>
<dbReference type="InterPro" id="IPR026992">
    <property type="entry name" value="DIOX_N"/>
</dbReference>
<sequence length="315" mass="35145">MATSSQTPFGSQNLPTINLLDPRSIVSNEIVEACVELGFFKVINHGISYEIIEKVKKEGFNFFGKEMFEKSLAGQASSTNPLGYGYKNIGSRGDMGELEYLLLSAHPSYIAEKSITISNDSSQFSSAINEYIKAVNALTCKLLVLIAEGLNIQDTSVFSRLIMDEDSDSLIRFNYYSPTSNNAEIGFGEHTDPQLLSLLTSNDVDGFQISVQNDEWIPVPADPNAFWVNVGDMLQVLTNGRFSSVRHRALTNSSKPRLSVIYFGAPPLLASISAPPEMLSNIGYSLYRTFTWAEFKDNFYRQRLTEGRLNYFKNE</sequence>
<evidence type="ECO:0000313" key="5">
    <source>
        <dbReference type="EMBL" id="KAK9993187.1"/>
    </source>
</evidence>
<dbReference type="GO" id="GO:0016491">
    <property type="term" value="F:oxidoreductase activity"/>
    <property type="evidence" value="ECO:0007669"/>
    <property type="project" value="UniProtKB-KW"/>
</dbReference>
<keyword evidence="3" id="KW-0560">Oxidoreductase</keyword>
<evidence type="ECO:0000256" key="1">
    <source>
        <dbReference type="ARBA" id="ARBA00022723"/>
    </source>
</evidence>
<keyword evidence="2 3" id="KW-0408">Iron</keyword>
<dbReference type="PROSITE" id="PS51471">
    <property type="entry name" value="FE2OG_OXY"/>
    <property type="match status" value="1"/>
</dbReference>
<protein>
    <recommendedName>
        <fullName evidence="4">Fe2OG dioxygenase domain-containing protein</fullName>
    </recommendedName>
</protein>
<dbReference type="Pfam" id="PF14226">
    <property type="entry name" value="DIOX_N"/>
    <property type="match status" value="1"/>
</dbReference>
<evidence type="ECO:0000259" key="4">
    <source>
        <dbReference type="PROSITE" id="PS51471"/>
    </source>
</evidence>
<comment type="similarity">
    <text evidence="3">Belongs to the iron/ascorbate-dependent oxidoreductase family.</text>
</comment>
<dbReference type="PANTHER" id="PTHR47990">
    <property type="entry name" value="2-OXOGLUTARATE (2OG) AND FE(II)-DEPENDENT OXYGENASE SUPERFAMILY PROTEIN-RELATED"/>
    <property type="match status" value="1"/>
</dbReference>
<dbReference type="InterPro" id="IPR005123">
    <property type="entry name" value="Oxoglu/Fe-dep_dioxygenase_dom"/>
</dbReference>
<comment type="caution">
    <text evidence="5">The sequence shown here is derived from an EMBL/GenBank/DDBJ whole genome shotgun (WGS) entry which is preliminary data.</text>
</comment>
<dbReference type="EMBL" id="JAZDWU010000008">
    <property type="protein sequence ID" value="KAK9993187.1"/>
    <property type="molecule type" value="Genomic_DNA"/>
</dbReference>
<evidence type="ECO:0000256" key="2">
    <source>
        <dbReference type="ARBA" id="ARBA00023004"/>
    </source>
</evidence>
<dbReference type="GO" id="GO:0046872">
    <property type="term" value="F:metal ion binding"/>
    <property type="evidence" value="ECO:0007669"/>
    <property type="project" value="UniProtKB-KW"/>
</dbReference>
<dbReference type="InterPro" id="IPR050231">
    <property type="entry name" value="Iron_ascorbate_oxido_reductase"/>
</dbReference>
<dbReference type="AlphaFoldDB" id="A0AAW2C6J3"/>
<evidence type="ECO:0000313" key="6">
    <source>
        <dbReference type="Proteomes" id="UP001459277"/>
    </source>
</evidence>
<accession>A0AAW2C6J3</accession>
<evidence type="ECO:0000256" key="3">
    <source>
        <dbReference type="RuleBase" id="RU003682"/>
    </source>
</evidence>
<keyword evidence="1 3" id="KW-0479">Metal-binding</keyword>
<dbReference type="Gene3D" id="2.60.120.330">
    <property type="entry name" value="B-lactam Antibiotic, Isopenicillin N Synthase, Chain"/>
    <property type="match status" value="1"/>
</dbReference>
<dbReference type="SUPFAM" id="SSF51197">
    <property type="entry name" value="Clavaminate synthase-like"/>
    <property type="match status" value="1"/>
</dbReference>
<dbReference type="Pfam" id="PF03171">
    <property type="entry name" value="2OG-FeII_Oxy"/>
    <property type="match status" value="1"/>
</dbReference>
<gene>
    <name evidence="5" type="ORF">SO802_022890</name>
</gene>
<dbReference type="InterPro" id="IPR027443">
    <property type="entry name" value="IPNS-like_sf"/>
</dbReference>
<proteinExistence type="inferred from homology"/>
<keyword evidence="6" id="KW-1185">Reference proteome</keyword>
<name>A0AAW2C6J3_9ROSI</name>
<organism evidence="5 6">
    <name type="scientific">Lithocarpus litseifolius</name>
    <dbReference type="NCBI Taxonomy" id="425828"/>
    <lineage>
        <taxon>Eukaryota</taxon>
        <taxon>Viridiplantae</taxon>
        <taxon>Streptophyta</taxon>
        <taxon>Embryophyta</taxon>
        <taxon>Tracheophyta</taxon>
        <taxon>Spermatophyta</taxon>
        <taxon>Magnoliopsida</taxon>
        <taxon>eudicotyledons</taxon>
        <taxon>Gunneridae</taxon>
        <taxon>Pentapetalae</taxon>
        <taxon>rosids</taxon>
        <taxon>fabids</taxon>
        <taxon>Fagales</taxon>
        <taxon>Fagaceae</taxon>
        <taxon>Lithocarpus</taxon>
    </lineage>
</organism>